<dbReference type="Gene3D" id="2.60.120.650">
    <property type="entry name" value="Cupin"/>
    <property type="match status" value="1"/>
</dbReference>
<dbReference type="PANTHER" id="PTHR23123">
    <property type="entry name" value="PHD/F-BOX CONTAINING PROTEIN"/>
    <property type="match status" value="1"/>
</dbReference>
<keyword evidence="9" id="KW-1185">Reference proteome</keyword>
<evidence type="ECO:0000313" key="9">
    <source>
        <dbReference type="Proteomes" id="UP000008068"/>
    </source>
</evidence>
<dbReference type="AlphaFoldDB" id="G0MHV1"/>
<evidence type="ECO:0000313" key="8">
    <source>
        <dbReference type="EMBL" id="EGT59437.1"/>
    </source>
</evidence>
<dbReference type="SUPFAM" id="SSF51197">
    <property type="entry name" value="Clavaminate synthase-like"/>
    <property type="match status" value="1"/>
</dbReference>
<keyword evidence="3" id="KW-0408">Iron</keyword>
<keyword evidence="2" id="KW-0560">Oxidoreductase</keyword>
<feature type="domain" description="JmjC" evidence="7">
    <location>
        <begin position="284"/>
        <end position="429"/>
    </location>
</feature>
<accession>G0MHV1</accession>
<dbReference type="OrthoDB" id="5876800at2759"/>
<feature type="region of interest" description="Disordered" evidence="6">
    <location>
        <begin position="1"/>
        <end position="98"/>
    </location>
</feature>
<dbReference type="PROSITE" id="PS51184">
    <property type="entry name" value="JMJC"/>
    <property type="match status" value="1"/>
</dbReference>
<dbReference type="eggNOG" id="KOG1633">
    <property type="taxonomic scope" value="Eukaryota"/>
</dbReference>
<dbReference type="STRING" id="135651.G0MHV1"/>
<reference evidence="9" key="1">
    <citation type="submission" date="2011-07" db="EMBL/GenBank/DDBJ databases">
        <authorList>
            <consortium name="Caenorhabditis brenneri Sequencing and Analysis Consortium"/>
            <person name="Wilson R.K."/>
        </authorList>
    </citation>
    <scope>NUCLEOTIDE SEQUENCE [LARGE SCALE GENOMIC DNA]</scope>
    <source>
        <strain evidence="9">PB2801</strain>
    </source>
</reference>
<dbReference type="InterPro" id="IPR003347">
    <property type="entry name" value="JmjC_dom"/>
</dbReference>
<dbReference type="GO" id="GO:0016491">
    <property type="term" value="F:oxidoreductase activity"/>
    <property type="evidence" value="ECO:0007669"/>
    <property type="project" value="UniProtKB-KW"/>
</dbReference>
<gene>
    <name evidence="8" type="ORF">CAEBREN_04858</name>
</gene>
<feature type="compositionally biased region" description="Basic residues" evidence="6">
    <location>
        <begin position="55"/>
        <end position="65"/>
    </location>
</feature>
<name>G0MHV1_CAEBE</name>
<proteinExistence type="predicted"/>
<evidence type="ECO:0000256" key="6">
    <source>
        <dbReference type="SAM" id="MobiDB-lite"/>
    </source>
</evidence>
<protein>
    <recommendedName>
        <fullName evidence="7">JmjC domain-containing protein</fullName>
    </recommendedName>
</protein>
<evidence type="ECO:0000259" key="7">
    <source>
        <dbReference type="PROSITE" id="PS51184"/>
    </source>
</evidence>
<dbReference type="HOGENOM" id="CLU_492780_0_0_1"/>
<evidence type="ECO:0000256" key="3">
    <source>
        <dbReference type="ARBA" id="ARBA00023004"/>
    </source>
</evidence>
<evidence type="ECO:0000256" key="5">
    <source>
        <dbReference type="ARBA" id="ARBA00023163"/>
    </source>
</evidence>
<feature type="compositionally biased region" description="Basic residues" evidence="6">
    <location>
        <begin position="80"/>
        <end position="95"/>
    </location>
</feature>
<evidence type="ECO:0000256" key="2">
    <source>
        <dbReference type="ARBA" id="ARBA00023002"/>
    </source>
</evidence>
<sequence>MEGFESDDSNDGRESPVGGVKRTRKCASSGEDDYFPPTFNKVDKIGFGWDPSSERKKKKKKKNKKADRELSRMQAETQGLKKHKLGPKKAAKREHKKEAKEIELKDMTLPDCLRVLRNERPGSNAFMRVFVKIEKEFFGSNNQTVIVRVTDVDSKNLEKYFLHEHKVIVTSNAAALGYRGPPNFSFEKAKEIFQKSAKELEVIDSRAGETVRLPIRHVLDHIENGIRDENSPIFNVLSLEVSNDSQLAPLIEVPTFVKEQSLVLDAERTLKSEARMDNWKKNVLSGEEMNERRCREEKLAKFNQHIPRYEKYIIFSQAGAYTDLHIDLAGSGVFYYVHTGQKIIYFAEPTEENLKLYTQLEMQKKNLWSCDESILRRFQRIEVNAGEMVLIPPGFLHMVYTPIDSLVFGGNFLTETFLPLHFKMVVLEETCQKMKHLSKTQMFKEFDEFMFLYLEKNYLKLMLASEHSRNYPHLMARGRVLLENLEHRVRPGHIYNRYEKQDLLEELRNLLGMTKSQKINEAMVGIEKMDYSIIKNIAPLPTVGYTRELQLNI</sequence>
<evidence type="ECO:0000256" key="4">
    <source>
        <dbReference type="ARBA" id="ARBA00023015"/>
    </source>
</evidence>
<keyword evidence="1" id="KW-0479">Metal-binding</keyword>
<evidence type="ECO:0000256" key="1">
    <source>
        <dbReference type="ARBA" id="ARBA00022723"/>
    </source>
</evidence>
<keyword evidence="5" id="KW-0804">Transcription</keyword>
<dbReference type="GO" id="GO:0046872">
    <property type="term" value="F:metal ion binding"/>
    <property type="evidence" value="ECO:0007669"/>
    <property type="project" value="UniProtKB-KW"/>
</dbReference>
<dbReference type="SMART" id="SM00558">
    <property type="entry name" value="JmjC"/>
    <property type="match status" value="1"/>
</dbReference>
<keyword evidence="4" id="KW-0805">Transcription regulation</keyword>
<dbReference type="EMBL" id="GL379795">
    <property type="protein sequence ID" value="EGT59437.1"/>
    <property type="molecule type" value="Genomic_DNA"/>
</dbReference>
<organism evidence="9">
    <name type="scientific">Caenorhabditis brenneri</name>
    <name type="common">Nematode worm</name>
    <dbReference type="NCBI Taxonomy" id="135651"/>
    <lineage>
        <taxon>Eukaryota</taxon>
        <taxon>Metazoa</taxon>
        <taxon>Ecdysozoa</taxon>
        <taxon>Nematoda</taxon>
        <taxon>Chromadorea</taxon>
        <taxon>Rhabditida</taxon>
        <taxon>Rhabditina</taxon>
        <taxon>Rhabditomorpha</taxon>
        <taxon>Rhabditoidea</taxon>
        <taxon>Rhabditidae</taxon>
        <taxon>Peloderinae</taxon>
        <taxon>Caenorhabditis</taxon>
    </lineage>
</organism>
<dbReference type="InterPro" id="IPR050690">
    <property type="entry name" value="JHDM1_Histone_Demethylase"/>
</dbReference>
<dbReference type="Proteomes" id="UP000008068">
    <property type="component" value="Unassembled WGS sequence"/>
</dbReference>
<dbReference type="InParanoid" id="G0MHV1"/>